<protein>
    <submittedName>
        <fullName evidence="2">Uncharacterized protein</fullName>
    </submittedName>
</protein>
<evidence type="ECO:0000256" key="1">
    <source>
        <dbReference type="SAM" id="MobiDB-lite"/>
    </source>
</evidence>
<gene>
    <name evidence="2" type="ORF">Ocin01_19911</name>
</gene>
<dbReference type="EMBL" id="LJIJ01007309">
    <property type="protein sequence ID" value="ODM86771.1"/>
    <property type="molecule type" value="Genomic_DNA"/>
</dbReference>
<feature type="region of interest" description="Disordered" evidence="1">
    <location>
        <begin position="101"/>
        <end position="123"/>
    </location>
</feature>
<organism evidence="2 3">
    <name type="scientific">Orchesella cincta</name>
    <name type="common">Springtail</name>
    <name type="synonym">Podura cincta</name>
    <dbReference type="NCBI Taxonomy" id="48709"/>
    <lineage>
        <taxon>Eukaryota</taxon>
        <taxon>Metazoa</taxon>
        <taxon>Ecdysozoa</taxon>
        <taxon>Arthropoda</taxon>
        <taxon>Hexapoda</taxon>
        <taxon>Collembola</taxon>
        <taxon>Entomobryomorpha</taxon>
        <taxon>Entomobryoidea</taxon>
        <taxon>Orchesellidae</taxon>
        <taxon>Orchesellinae</taxon>
        <taxon>Orchesella</taxon>
    </lineage>
</organism>
<keyword evidence="3" id="KW-1185">Reference proteome</keyword>
<feature type="compositionally biased region" description="Basic residues" evidence="1">
    <location>
        <begin position="108"/>
        <end position="123"/>
    </location>
</feature>
<dbReference type="Proteomes" id="UP000094527">
    <property type="component" value="Unassembled WGS sequence"/>
</dbReference>
<proteinExistence type="predicted"/>
<evidence type="ECO:0000313" key="3">
    <source>
        <dbReference type="Proteomes" id="UP000094527"/>
    </source>
</evidence>
<reference evidence="2 3" key="1">
    <citation type="journal article" date="2016" name="Genome Biol. Evol.">
        <title>Gene Family Evolution Reflects Adaptation to Soil Environmental Stressors in the Genome of the Collembolan Orchesella cincta.</title>
        <authorList>
            <person name="Faddeeva-Vakhrusheva A."/>
            <person name="Derks M.F."/>
            <person name="Anvar S.Y."/>
            <person name="Agamennone V."/>
            <person name="Suring W."/>
            <person name="Smit S."/>
            <person name="van Straalen N.M."/>
            <person name="Roelofs D."/>
        </authorList>
    </citation>
    <scope>NUCLEOTIDE SEQUENCE [LARGE SCALE GENOMIC DNA]</scope>
    <source>
        <tissue evidence="2">Mixed pool</tissue>
    </source>
</reference>
<dbReference type="AlphaFoldDB" id="A0A1D2M1H3"/>
<sequence>MTKLISKFKVIMKRGVTENYLDTKEFAIITSVGTIKRFRRMALTAESVEEFALLFTKMKKGTVMDSSTRLKWFAPRCVSAQYWIKYFSLNSMDVVNLRDDDNDESAKHRCSQRTNKRRNYFST</sequence>
<evidence type="ECO:0000313" key="2">
    <source>
        <dbReference type="EMBL" id="ODM86771.1"/>
    </source>
</evidence>
<name>A0A1D2M1H3_ORCCI</name>
<accession>A0A1D2M1H3</accession>
<comment type="caution">
    <text evidence="2">The sequence shown here is derived from an EMBL/GenBank/DDBJ whole genome shotgun (WGS) entry which is preliminary data.</text>
</comment>